<protein>
    <submittedName>
        <fullName evidence="2">Uncharacterized protein</fullName>
    </submittedName>
</protein>
<dbReference type="AlphaFoldDB" id="Q8RLB2"/>
<reference evidence="2" key="1">
    <citation type="journal article" date="2002" name="Virology">
        <title>Transcription analysis of Streptococcus thermophilus phages in the lysogenic state.</title>
        <authorList>
            <person name="Ventura M."/>
            <person name="Bruttin A."/>
            <person name="Canchaya C."/>
            <person name="Brussow H."/>
        </authorList>
    </citation>
    <scope>NUCLEOTIDE SEQUENCE</scope>
</reference>
<keyword evidence="1" id="KW-0472">Membrane</keyword>
<keyword evidence="1" id="KW-1133">Transmembrane helix</keyword>
<feature type="transmembrane region" description="Helical" evidence="1">
    <location>
        <begin position="43"/>
        <end position="66"/>
    </location>
</feature>
<reference evidence="2" key="2">
    <citation type="submission" date="2002-03" db="EMBL/GenBank/DDBJ databases">
        <authorList>
            <person name="Bruessow H."/>
            <person name="Bruttin A."/>
        </authorList>
    </citation>
    <scope>NUCLEOTIDE SEQUENCE</scope>
</reference>
<accession>Q8RLB2</accession>
<sequence>MNLSVTVSVVYFLLSTFLADTAPTTPPTGPNRVMPTTPLVRAPFFLTEPVVVVICLVFSSVSMFTISDKGIGIFGVPGKTNICLSSSTEIPAPIFLRLHDLMIALYCSLIGFGILES</sequence>
<keyword evidence="1" id="KW-0812">Transmembrane</keyword>
<dbReference type="EMBL" id="AY082374">
    <property type="protein sequence ID" value="AAL93614.1"/>
    <property type="molecule type" value="Genomic_DNA"/>
</dbReference>
<organism evidence="2">
    <name type="scientific">Streptococcus thermophilus</name>
    <dbReference type="NCBI Taxonomy" id="1308"/>
    <lineage>
        <taxon>Bacteria</taxon>
        <taxon>Bacillati</taxon>
        <taxon>Bacillota</taxon>
        <taxon>Bacilli</taxon>
        <taxon>Lactobacillales</taxon>
        <taxon>Streptococcaceae</taxon>
        <taxon>Streptococcus</taxon>
    </lineage>
</organism>
<evidence type="ECO:0000256" key="1">
    <source>
        <dbReference type="SAM" id="Phobius"/>
    </source>
</evidence>
<name>Q8RLB2_STRTR</name>
<evidence type="ECO:0000313" key="2">
    <source>
        <dbReference type="EMBL" id="AAL93614.1"/>
    </source>
</evidence>
<proteinExistence type="predicted"/>